<dbReference type="OrthoDB" id="423313at2759"/>
<dbReference type="InterPro" id="IPR036249">
    <property type="entry name" value="Thioredoxin-like_sf"/>
</dbReference>
<feature type="region of interest" description="Disordered" evidence="1">
    <location>
        <begin position="204"/>
        <end position="226"/>
    </location>
</feature>
<dbReference type="OMA" id="DERCRRC"/>
<dbReference type="EMBL" id="LR721774">
    <property type="protein sequence ID" value="VVV34876.1"/>
    <property type="molecule type" value="Genomic_DNA"/>
</dbReference>
<feature type="compositionally biased region" description="Basic and acidic residues" evidence="1">
    <location>
        <begin position="208"/>
        <end position="226"/>
    </location>
</feature>
<protein>
    <recommendedName>
        <fullName evidence="2">Glutaredoxin domain-containing protein</fullName>
    </recommendedName>
</protein>
<dbReference type="Gene3D" id="3.40.30.10">
    <property type="entry name" value="Glutaredoxin"/>
    <property type="match status" value="1"/>
</dbReference>
<dbReference type="PANTHER" id="PTHR45669">
    <property type="entry name" value="GLUTAREDOXIN DOMAIN-CONTAINING CYSTEINE-RICH PROTEIN CG12206-RELATED"/>
    <property type="match status" value="1"/>
</dbReference>
<dbReference type="PROSITE" id="PS51354">
    <property type="entry name" value="GLUTAREDOXIN_2"/>
    <property type="match status" value="1"/>
</dbReference>
<evidence type="ECO:0000313" key="3">
    <source>
        <dbReference type="EMBL" id="VVV34876.1"/>
    </source>
</evidence>
<organism evidence="3">
    <name type="scientific">Nymphaea colorata</name>
    <name type="common">pocket water lily</name>
    <dbReference type="NCBI Taxonomy" id="210225"/>
    <lineage>
        <taxon>Eukaryota</taxon>
        <taxon>Viridiplantae</taxon>
        <taxon>Streptophyta</taxon>
        <taxon>Embryophyta</taxon>
        <taxon>Tracheophyta</taxon>
        <taxon>Spermatophyta</taxon>
        <taxon>Magnoliopsida</taxon>
        <taxon>Nymphaeales</taxon>
        <taxon>Nymphaeaceae</taxon>
        <taxon>Nymphaea</taxon>
    </lineage>
</organism>
<name>A0A5K0V1A4_9MAGN</name>
<dbReference type="AlphaFoldDB" id="A0A5K0V1A4"/>
<evidence type="ECO:0000256" key="1">
    <source>
        <dbReference type="SAM" id="MobiDB-lite"/>
    </source>
</evidence>
<reference evidence="3" key="1">
    <citation type="submission" date="2019-09" db="EMBL/GenBank/DDBJ databases">
        <authorList>
            <person name="Zhang L."/>
        </authorList>
    </citation>
    <scope>NUCLEOTIDE SEQUENCE</scope>
</reference>
<dbReference type="InterPro" id="IPR002109">
    <property type="entry name" value="Glutaredoxin"/>
</dbReference>
<dbReference type="CDD" id="cd03031">
    <property type="entry name" value="GRX_GRX_like"/>
    <property type="match status" value="1"/>
</dbReference>
<proteinExistence type="predicted"/>
<dbReference type="Gramene" id="NC1G0193080.1">
    <property type="protein sequence ID" value="NC1G0193080.1:cds"/>
    <property type="gene ID" value="NC1G0193080"/>
</dbReference>
<sequence>MRGVKGRFLKRLKTIRPLVIRQDRVLQVKAEDAFDLSTDSAHAAKNPLVYEGEGERIQKASSCCAELSEAETAPEIIDISELMRDLEEEVEAEVGEKLMAFDSSDDKENIRPAPTRQWLFGEKEFNGSNMVNLENCPAPATQNGRLDRKLGEGALSELNAFPPVRRTRPGSGSLFDPDLLAAFEKAVMNHILSHEAEKEAWAKTAAAEQDHRRDANDPWSEFEERCPPGGQDSVVLYTTTLRAIRKTFEECSAVRHVLSSLRILLDERDISMHTPFKEELKSLMRTTAAVVPPRLFIKGRFIGGAQEVLGLHEQGKLVGLLRGMAVISRPARICDGCAGVRFVLCFECSGSCKLASLETPDMKKRCPHCNENGLIRCPICL</sequence>
<dbReference type="Pfam" id="PF00462">
    <property type="entry name" value="Glutaredoxin"/>
    <property type="match status" value="1"/>
</dbReference>
<dbReference type="SUPFAM" id="SSF52833">
    <property type="entry name" value="Thioredoxin-like"/>
    <property type="match status" value="1"/>
</dbReference>
<gene>
    <name evidence="3" type="ORF">NYM_LOCUS3266</name>
</gene>
<dbReference type="PANTHER" id="PTHR45669:SF14">
    <property type="entry name" value="EMB|CAB81925.1-RELATED"/>
    <property type="match status" value="1"/>
</dbReference>
<accession>A0A5K0V1A4</accession>
<feature type="domain" description="Glutaredoxin" evidence="2">
    <location>
        <begin position="234"/>
        <end position="302"/>
    </location>
</feature>
<evidence type="ECO:0000259" key="2">
    <source>
        <dbReference type="Pfam" id="PF00462"/>
    </source>
</evidence>
<dbReference type="Pfam" id="PF23733">
    <property type="entry name" value="GRXCR1-2_C"/>
    <property type="match status" value="1"/>
</dbReference>